<comment type="caution">
    <text evidence="4">The sequence shown here is derived from an EMBL/GenBank/DDBJ whole genome shotgun (WGS) entry which is preliminary data.</text>
</comment>
<dbReference type="EMBL" id="JACXWD010000043">
    <property type="protein sequence ID" value="MBD3868782.1"/>
    <property type="molecule type" value="Genomic_DNA"/>
</dbReference>
<feature type="compositionally biased region" description="Basic and acidic residues" evidence="2">
    <location>
        <begin position="233"/>
        <end position="247"/>
    </location>
</feature>
<dbReference type="SUPFAM" id="SSF103647">
    <property type="entry name" value="TSP type-3 repeat"/>
    <property type="match status" value="1"/>
</dbReference>
<proteinExistence type="predicted"/>
<dbReference type="GO" id="GO:0005509">
    <property type="term" value="F:calcium ion binding"/>
    <property type="evidence" value="ECO:0007669"/>
    <property type="project" value="InterPro"/>
</dbReference>
<name>A0A8J6XUH4_9BACT</name>
<feature type="chain" id="PRO_5035229784" evidence="3">
    <location>
        <begin position="28"/>
        <end position="315"/>
    </location>
</feature>
<dbReference type="AlphaFoldDB" id="A0A8J6XUH4"/>
<evidence type="ECO:0000313" key="5">
    <source>
        <dbReference type="Proteomes" id="UP000648239"/>
    </source>
</evidence>
<protein>
    <submittedName>
        <fullName evidence="4">Thrombospondin type 3 repeat-containing protein</fullName>
    </submittedName>
</protein>
<evidence type="ECO:0000256" key="2">
    <source>
        <dbReference type="SAM" id="MobiDB-lite"/>
    </source>
</evidence>
<keyword evidence="1 3" id="KW-0732">Signal</keyword>
<dbReference type="Gene3D" id="4.10.1080.10">
    <property type="entry name" value="TSP type-3 repeat"/>
    <property type="match status" value="1"/>
</dbReference>
<feature type="signal peptide" evidence="3">
    <location>
        <begin position="1"/>
        <end position="27"/>
    </location>
</feature>
<dbReference type="GO" id="GO:0007155">
    <property type="term" value="P:cell adhesion"/>
    <property type="evidence" value="ECO:0007669"/>
    <property type="project" value="InterPro"/>
</dbReference>
<reference evidence="4 5" key="1">
    <citation type="submission" date="2020-08" db="EMBL/GenBank/DDBJ databases">
        <title>Acidobacteriota in marine sediments use diverse sulfur dissimilation pathways.</title>
        <authorList>
            <person name="Wasmund K."/>
        </authorList>
    </citation>
    <scope>NUCLEOTIDE SEQUENCE [LARGE SCALE GENOMIC DNA]</scope>
    <source>
        <strain evidence="4">MAG AM4</strain>
    </source>
</reference>
<feature type="compositionally biased region" description="Basic and acidic residues" evidence="2">
    <location>
        <begin position="193"/>
        <end position="210"/>
    </location>
</feature>
<organism evidence="4 5">
    <name type="scientific">Candidatus Polarisedimenticola svalbardensis</name>
    <dbReference type="NCBI Taxonomy" id="2886004"/>
    <lineage>
        <taxon>Bacteria</taxon>
        <taxon>Pseudomonadati</taxon>
        <taxon>Acidobacteriota</taxon>
        <taxon>Candidatus Polarisedimenticolia</taxon>
        <taxon>Candidatus Polarisedimenticolales</taxon>
        <taxon>Candidatus Polarisedimenticolaceae</taxon>
        <taxon>Candidatus Polarisedimenticola</taxon>
    </lineage>
</organism>
<dbReference type="InterPro" id="IPR028974">
    <property type="entry name" value="TSP_type-3_rpt"/>
</dbReference>
<dbReference type="Proteomes" id="UP000648239">
    <property type="component" value="Unassembled WGS sequence"/>
</dbReference>
<feature type="region of interest" description="Disordered" evidence="2">
    <location>
        <begin position="189"/>
        <end position="259"/>
    </location>
</feature>
<gene>
    <name evidence="4" type="ORF">IFK94_11710</name>
</gene>
<accession>A0A8J6XUH4</accession>
<feature type="compositionally biased region" description="Acidic residues" evidence="2">
    <location>
        <begin position="248"/>
        <end position="259"/>
    </location>
</feature>
<dbReference type="InterPro" id="IPR003367">
    <property type="entry name" value="Thrombospondin_3-like_rpt"/>
</dbReference>
<evidence type="ECO:0000256" key="1">
    <source>
        <dbReference type="ARBA" id="ARBA00022729"/>
    </source>
</evidence>
<evidence type="ECO:0000313" key="4">
    <source>
        <dbReference type="EMBL" id="MBD3868782.1"/>
    </source>
</evidence>
<sequence length="315" mass="33336">MRYRSIIPVAPFLALAILLAPAGPAVAVEGELGLSAGFSLPAHETTGRFGETVEPDVAYGLRGGMVLSPRFEWFADLTSVSLETVALLDDGDALAFRTGVDFMMNPGMAERWFVSAGVGYSEVDYGRAFYDFDYTFGSIGFGQRYQLQGGRRLRLEFRADVNPAGAGPIDEWFLNLHSMVSLTWGMGKQRTGTRGDRDGDGIPRTQDRCPETVAGWPVDGTGCALDSDGDDVPDGRDACPDSHPRTDSDEDGCAVDTDGDNVADGLDTCPDTPAGALVGLRGCPLDTDRDGVYDGIDLCPGTAAGAAVDKSGCPE</sequence>
<evidence type="ECO:0000256" key="3">
    <source>
        <dbReference type="SAM" id="SignalP"/>
    </source>
</evidence>
<dbReference type="Pfam" id="PF02412">
    <property type="entry name" value="TSP_3"/>
    <property type="match status" value="3"/>
</dbReference>